<organism evidence="1 2">
    <name type="scientific">Candidatus Nitrospira inopinata</name>
    <dbReference type="NCBI Taxonomy" id="1715989"/>
    <lineage>
        <taxon>Bacteria</taxon>
        <taxon>Pseudomonadati</taxon>
        <taxon>Nitrospirota</taxon>
        <taxon>Nitrospiria</taxon>
        <taxon>Nitrospirales</taxon>
        <taxon>Nitrospiraceae</taxon>
        <taxon>Nitrospira</taxon>
    </lineage>
</organism>
<dbReference type="AlphaFoldDB" id="A0A0S4KVX6"/>
<accession>A0A0S4KVX6</accession>
<evidence type="ECO:0000313" key="2">
    <source>
        <dbReference type="Proteomes" id="UP000066284"/>
    </source>
</evidence>
<evidence type="ECO:0000313" key="1">
    <source>
        <dbReference type="EMBL" id="CUQ67354.1"/>
    </source>
</evidence>
<reference evidence="2" key="1">
    <citation type="submission" date="2015-09" db="EMBL/GenBank/DDBJ databases">
        <authorList>
            <person name="Daims H."/>
        </authorList>
    </citation>
    <scope>NUCLEOTIDE SEQUENCE [LARGE SCALE GENOMIC DNA]</scope>
</reference>
<keyword evidence="2" id="KW-1185">Reference proteome</keyword>
<gene>
    <name evidence="1" type="ORF">NITINOP_2382</name>
</gene>
<evidence type="ECO:0008006" key="3">
    <source>
        <dbReference type="Google" id="ProtNLM"/>
    </source>
</evidence>
<dbReference type="EMBL" id="LN885086">
    <property type="protein sequence ID" value="CUQ67354.1"/>
    <property type="molecule type" value="Genomic_DNA"/>
</dbReference>
<dbReference type="KEGG" id="nio:NITINOP_2382"/>
<dbReference type="Proteomes" id="UP000066284">
    <property type="component" value="Chromosome 1"/>
</dbReference>
<protein>
    <recommendedName>
        <fullName evidence="3">Lipoprotein</fullName>
    </recommendedName>
</protein>
<name>A0A0S4KVX6_9BACT</name>
<dbReference type="STRING" id="1715989.NITINOP_2382"/>
<dbReference type="PROSITE" id="PS51257">
    <property type="entry name" value="PROKAR_LIPOPROTEIN"/>
    <property type="match status" value="1"/>
</dbReference>
<sequence>MEMNGKCRLGLVLGFVLLASGCQSSQTSNLVNSHHDNDRFMSLWQRYNACRVASDFERAHLELKQLSSAAFLNDQDGFVLPLPTKLQRWVSAPTNRQAVDIRAMAASCSLRAGQLALHEGQIDTARDLFSSVLTQHKDVSPYYVVQAKRLLTELDRGVIVSLKTP</sequence>
<proteinExistence type="predicted"/>